<reference evidence="1" key="1">
    <citation type="journal article" date="2021" name="Proc. Natl. Acad. Sci. U.S.A.">
        <title>A Catalog of Tens of Thousands of Viruses from Human Metagenomes Reveals Hidden Associations with Chronic Diseases.</title>
        <authorList>
            <person name="Tisza M.J."/>
            <person name="Buck C.B."/>
        </authorList>
    </citation>
    <scope>NUCLEOTIDE SEQUENCE</scope>
    <source>
        <strain evidence="1">Ctq1q8</strain>
    </source>
</reference>
<accession>A0A8S5MFY4</accession>
<proteinExistence type="predicted"/>
<dbReference type="EMBL" id="BK014895">
    <property type="protein sequence ID" value="DAD81124.1"/>
    <property type="molecule type" value="Genomic_DNA"/>
</dbReference>
<protein>
    <submittedName>
        <fullName evidence="1">Uncharacterized protein</fullName>
    </submittedName>
</protein>
<name>A0A8S5MFY4_9CAUD</name>
<organism evidence="1">
    <name type="scientific">Siphoviridae sp. ctq1q8</name>
    <dbReference type="NCBI Taxonomy" id="2826467"/>
    <lineage>
        <taxon>Viruses</taxon>
        <taxon>Duplodnaviria</taxon>
        <taxon>Heunggongvirae</taxon>
        <taxon>Uroviricota</taxon>
        <taxon>Caudoviricetes</taxon>
    </lineage>
</organism>
<sequence>MNITTDRFKQNIYEKGYLTAKAKVTFRSGVILEITDDDLMEGGLSIDDSVGDSSSFEVGGAVINKCTLILNNFEHKFDKYDFAGAEFVIFVGFVLEDPETETESTEWIQKGVYTTDTAKTSENVITVECLDRMALFDRSYSYSRLAYPATLREIVLDACEVCGVPLQNTNFQNNDYTIMKRPEDENVTFREVLSSVAQLCVCFARINYVGALELRWYPVEIFEMDYDGGSFNIVEPEHQKYADGDKLDGGDFIHYGGKRIDGGNFDRFNSYHSIYNLTSATIETDDVLITGVELSTTITKVTEDGEDSEDITFSYGKEGYVIRIENNVLVDDGKNAIVHIGSHLIGLKYRPLSITCFPNPSIEAGDVAIVTDRNGNSYQTIVGELSYTVGGNMTINAPAESQSENQSVRFDATAKLVQRVKETTKQEVSNYDIQVRKLNNLMANAMGLYQTKMEDSSGGVINYMHDSPKLEDSTVIWKMALEGFAVSLDGGETYTSGITKDGNAVLNILSAVGINADWITVGGQDNTDGTLNVKDAAGNTLVRLGKDGITLQNGAKLIGGNGVLSTFSFTNTGDSGNPGMNLLGFFLEPNVRTKNTIDVYIPPGFVITEAYVTLTHAPLIGSNFVGYARNVRLYKVENPENYYWAAYAGGQAEPSDDDTEEIKGAFGTYGFTASVPTSQSHRTEIKRSINIKDSIEVNKYNRFLIMSADSIPTTQMGCLQKSGAVMAVLNVTGYMS</sequence>
<evidence type="ECO:0000313" key="1">
    <source>
        <dbReference type="EMBL" id="DAD81124.1"/>
    </source>
</evidence>